<organism evidence="2 3">
    <name type="scientific">Phytophthora rubi</name>
    <dbReference type="NCBI Taxonomy" id="129364"/>
    <lineage>
        <taxon>Eukaryota</taxon>
        <taxon>Sar</taxon>
        <taxon>Stramenopiles</taxon>
        <taxon>Oomycota</taxon>
        <taxon>Peronosporomycetes</taxon>
        <taxon>Peronosporales</taxon>
        <taxon>Peronosporaceae</taxon>
        <taxon>Phytophthora</taxon>
    </lineage>
</organism>
<feature type="non-terminal residue" evidence="2">
    <location>
        <position position="379"/>
    </location>
</feature>
<dbReference type="AlphaFoldDB" id="A0A6A3H3B7"/>
<name>A0A6A3H3B7_9STRA</name>
<evidence type="ECO:0008006" key="4">
    <source>
        <dbReference type="Google" id="ProtNLM"/>
    </source>
</evidence>
<gene>
    <name evidence="2" type="ORF">PR001_g29197</name>
</gene>
<sequence>MDFMFGAGVRLCIREGLVILPDEESILMYGEVVQRRQGLDLPIKAPTGLHLRSGESATVRIRYGQSNPETDVVWAGRGDRWVTQVLYGPQTWATAVKVVNISDRDLWIDARTPVARIVEYGHFPTAGRFVRSGLRRYQEWQQLIFESTLSAQARLRARRYEQMLQDEEPPAVQTRSYQWPTKLLMRPRSDIEAVLMVLLQDKPMSTPGVGFDYSEPATDEKQVPGRDVLGGLEDVTSECDEASSSSPVSNFGGERLERSQQLDHTQNKTDEEDQVSGGVAEESILQEEPARKDEDPEMPSVIATGTPVEKLELEYSRCMRVNSEELDLEPAVYLHEGRELMAQLKDELALLPELLDLSPECDITKADVGEPGFSTDTQD</sequence>
<proteinExistence type="predicted"/>
<evidence type="ECO:0000256" key="1">
    <source>
        <dbReference type="SAM" id="MobiDB-lite"/>
    </source>
</evidence>
<evidence type="ECO:0000313" key="3">
    <source>
        <dbReference type="Proteomes" id="UP000429607"/>
    </source>
</evidence>
<reference evidence="2 3" key="1">
    <citation type="submission" date="2018-09" db="EMBL/GenBank/DDBJ databases">
        <title>Genomic investigation of the strawberry pathogen Phytophthora fragariae indicates pathogenicity is determined by transcriptional variation in three key races.</title>
        <authorList>
            <person name="Adams T.M."/>
            <person name="Armitage A.D."/>
            <person name="Sobczyk M.K."/>
            <person name="Bates H.J."/>
            <person name="Dunwell J.M."/>
            <person name="Nellist C.F."/>
            <person name="Harrison R.J."/>
        </authorList>
    </citation>
    <scope>NUCLEOTIDE SEQUENCE [LARGE SCALE GENOMIC DNA]</scope>
    <source>
        <strain evidence="2 3">SCRP249</strain>
    </source>
</reference>
<evidence type="ECO:0000313" key="2">
    <source>
        <dbReference type="EMBL" id="KAE8964006.1"/>
    </source>
</evidence>
<dbReference type="EMBL" id="QXFV01005681">
    <property type="protein sequence ID" value="KAE8964006.1"/>
    <property type="molecule type" value="Genomic_DNA"/>
</dbReference>
<accession>A0A6A3H3B7</accession>
<dbReference type="Proteomes" id="UP000429607">
    <property type="component" value="Unassembled WGS sequence"/>
</dbReference>
<protein>
    <recommendedName>
        <fullName evidence="4">Aspartic protease</fullName>
    </recommendedName>
</protein>
<feature type="region of interest" description="Disordered" evidence="1">
    <location>
        <begin position="206"/>
        <end position="230"/>
    </location>
</feature>
<feature type="region of interest" description="Disordered" evidence="1">
    <location>
        <begin position="259"/>
        <end position="302"/>
    </location>
</feature>
<comment type="caution">
    <text evidence="2">The sequence shown here is derived from an EMBL/GenBank/DDBJ whole genome shotgun (WGS) entry which is preliminary data.</text>
</comment>
<feature type="compositionally biased region" description="Basic and acidic residues" evidence="1">
    <location>
        <begin position="259"/>
        <end position="269"/>
    </location>
</feature>